<dbReference type="InterPro" id="IPR036890">
    <property type="entry name" value="HATPase_C_sf"/>
</dbReference>
<keyword evidence="3" id="KW-1185">Reference proteome</keyword>
<dbReference type="InterPro" id="IPR003594">
    <property type="entry name" value="HATPase_dom"/>
</dbReference>
<dbReference type="Pfam" id="PF13581">
    <property type="entry name" value="HATPase_c_2"/>
    <property type="match status" value="1"/>
</dbReference>
<dbReference type="Gene3D" id="3.30.565.10">
    <property type="entry name" value="Histidine kinase-like ATPase, C-terminal domain"/>
    <property type="match status" value="1"/>
</dbReference>
<dbReference type="STRING" id="1121400.SAMN02746065_101229"/>
<accession>A0A1W1YPR6</accession>
<dbReference type="SUPFAM" id="SSF55874">
    <property type="entry name" value="ATPase domain of HSP90 chaperone/DNA topoisomerase II/histidine kinase"/>
    <property type="match status" value="1"/>
</dbReference>
<gene>
    <name evidence="2" type="ORF">SAMN02746065_101229</name>
</gene>
<evidence type="ECO:0000313" key="3">
    <source>
        <dbReference type="Proteomes" id="UP000192418"/>
    </source>
</evidence>
<proteinExistence type="predicted"/>
<keyword evidence="2" id="KW-0418">Kinase</keyword>
<sequence>MQSDTTFTMTRRGDRLAITFNSTLDNVDKACGHALEFLHQKISDFEHDFEINLLMREGLMNAVKHGNAFALDKLVHFSIRACPPDAILMEIEDQGEGFKWQKKGYDLPENFAESGRGIFIIRQYCSLVKYNAKGNHLTIHKQLTVE</sequence>
<dbReference type="EMBL" id="FWXY01000001">
    <property type="protein sequence ID" value="SMC37801.1"/>
    <property type="molecule type" value="Genomic_DNA"/>
</dbReference>
<evidence type="ECO:0000259" key="1">
    <source>
        <dbReference type="Pfam" id="PF13581"/>
    </source>
</evidence>
<dbReference type="Proteomes" id="UP000192418">
    <property type="component" value="Unassembled WGS sequence"/>
</dbReference>
<dbReference type="AlphaFoldDB" id="A0A1W1YPR6"/>
<organism evidence="2 3">
    <name type="scientific">Desulfocicer vacuolatum DSM 3385</name>
    <dbReference type="NCBI Taxonomy" id="1121400"/>
    <lineage>
        <taxon>Bacteria</taxon>
        <taxon>Pseudomonadati</taxon>
        <taxon>Thermodesulfobacteriota</taxon>
        <taxon>Desulfobacteria</taxon>
        <taxon>Desulfobacterales</taxon>
        <taxon>Desulfobacteraceae</taxon>
        <taxon>Desulfocicer</taxon>
    </lineage>
</organism>
<feature type="domain" description="Histidine kinase/HSP90-like ATPase" evidence="1">
    <location>
        <begin position="20"/>
        <end position="140"/>
    </location>
</feature>
<name>A0A1W1YPR6_9BACT</name>
<dbReference type="GO" id="GO:0016301">
    <property type="term" value="F:kinase activity"/>
    <property type="evidence" value="ECO:0007669"/>
    <property type="project" value="UniProtKB-KW"/>
</dbReference>
<evidence type="ECO:0000313" key="2">
    <source>
        <dbReference type="EMBL" id="SMC37801.1"/>
    </source>
</evidence>
<dbReference type="CDD" id="cd16936">
    <property type="entry name" value="HATPase_RsbW-like"/>
    <property type="match status" value="1"/>
</dbReference>
<reference evidence="2 3" key="1">
    <citation type="submission" date="2017-04" db="EMBL/GenBank/DDBJ databases">
        <authorList>
            <person name="Afonso C.L."/>
            <person name="Miller P.J."/>
            <person name="Scott M.A."/>
            <person name="Spackman E."/>
            <person name="Goraichik I."/>
            <person name="Dimitrov K.M."/>
            <person name="Suarez D.L."/>
            <person name="Swayne D.E."/>
        </authorList>
    </citation>
    <scope>NUCLEOTIDE SEQUENCE [LARGE SCALE GENOMIC DNA]</scope>
    <source>
        <strain evidence="2 3">DSM 3385</strain>
    </source>
</reference>
<keyword evidence="2" id="KW-0808">Transferase</keyword>
<dbReference type="OrthoDB" id="163538at2"/>
<dbReference type="RefSeq" id="WP_084066535.1">
    <property type="nucleotide sequence ID" value="NZ_FWXY01000001.1"/>
</dbReference>
<protein>
    <submittedName>
        <fullName evidence="2">Serine/threonine-protein kinase RsbW</fullName>
    </submittedName>
</protein>